<accession>A0A5C3NKW8</accession>
<protein>
    <submittedName>
        <fullName evidence="3">Uncharacterized protein</fullName>
    </submittedName>
</protein>
<evidence type="ECO:0000313" key="4">
    <source>
        <dbReference type="Proteomes" id="UP000305948"/>
    </source>
</evidence>
<feature type="compositionally biased region" description="Polar residues" evidence="1">
    <location>
        <begin position="67"/>
        <end position="82"/>
    </location>
</feature>
<evidence type="ECO:0000256" key="2">
    <source>
        <dbReference type="SAM" id="Phobius"/>
    </source>
</evidence>
<feature type="compositionally biased region" description="Low complexity" evidence="1">
    <location>
        <begin position="342"/>
        <end position="356"/>
    </location>
</feature>
<keyword evidence="4" id="KW-1185">Reference proteome</keyword>
<evidence type="ECO:0000313" key="3">
    <source>
        <dbReference type="EMBL" id="TFK56788.1"/>
    </source>
</evidence>
<gene>
    <name evidence="3" type="ORF">OE88DRAFT_1640637</name>
</gene>
<dbReference type="EMBL" id="ML213503">
    <property type="protein sequence ID" value="TFK56788.1"/>
    <property type="molecule type" value="Genomic_DNA"/>
</dbReference>
<sequence>MDYMYGVSKGVAVGALTVVAGSVGFTLSILSMAFSYILPGQTIAFAVEPIKSLPSPRRSDGTHDQSPRSSVGSYLSQSTLSDGPSPRVTFQDRLAIPPVSTIQLSLPRERSRSRTRSARVRSLSPIADASPIIPQAQPVIPQGPPQEKVASTSAVRLDSAVVDPLVPQKPCKKALRMLGKSLSSAKMDRRKKLERSVSSPVPALSATGKEKATVFSDGEGEGSVSPTSGRRREKKGFGLGLPERRKTMPPEAFEKTEEEEEEAQGERNLLRARSVDRCLNKKSRAPSLPPPLPQRTNPYQAPYFFPAPGSPEAEDYVQRVREERFRASKASDSSLRTYFHQRPATPSSARTPSPASVRSHLPPPGAATPPADGSGAASPRGFFKRGKSNA</sequence>
<dbReference type="AlphaFoldDB" id="A0A5C3NKW8"/>
<feature type="compositionally biased region" description="Low complexity" evidence="1">
    <location>
        <begin position="368"/>
        <end position="379"/>
    </location>
</feature>
<feature type="region of interest" description="Disordered" evidence="1">
    <location>
        <begin position="183"/>
        <end position="390"/>
    </location>
</feature>
<feature type="region of interest" description="Disordered" evidence="1">
    <location>
        <begin position="53"/>
        <end position="92"/>
    </location>
</feature>
<feature type="compositionally biased region" description="Basic and acidic residues" evidence="1">
    <location>
        <begin position="57"/>
        <end position="66"/>
    </location>
</feature>
<proteinExistence type="predicted"/>
<feature type="transmembrane region" description="Helical" evidence="2">
    <location>
        <begin position="12"/>
        <end position="38"/>
    </location>
</feature>
<feature type="compositionally biased region" description="Basic and acidic residues" evidence="1">
    <location>
        <begin position="264"/>
        <end position="279"/>
    </location>
</feature>
<evidence type="ECO:0000256" key="1">
    <source>
        <dbReference type="SAM" id="MobiDB-lite"/>
    </source>
</evidence>
<keyword evidence="2" id="KW-0812">Transmembrane</keyword>
<organism evidence="3 4">
    <name type="scientific">Heliocybe sulcata</name>
    <dbReference type="NCBI Taxonomy" id="5364"/>
    <lineage>
        <taxon>Eukaryota</taxon>
        <taxon>Fungi</taxon>
        <taxon>Dikarya</taxon>
        <taxon>Basidiomycota</taxon>
        <taxon>Agaricomycotina</taxon>
        <taxon>Agaricomycetes</taxon>
        <taxon>Gloeophyllales</taxon>
        <taxon>Gloeophyllaceae</taxon>
        <taxon>Heliocybe</taxon>
    </lineage>
</organism>
<keyword evidence="2" id="KW-0472">Membrane</keyword>
<dbReference type="OrthoDB" id="3069322at2759"/>
<dbReference type="Proteomes" id="UP000305948">
    <property type="component" value="Unassembled WGS sequence"/>
</dbReference>
<feature type="compositionally biased region" description="Basic and acidic residues" evidence="1">
    <location>
        <begin position="242"/>
        <end position="255"/>
    </location>
</feature>
<keyword evidence="2" id="KW-1133">Transmembrane helix</keyword>
<feature type="compositionally biased region" description="Basic and acidic residues" evidence="1">
    <location>
        <begin position="316"/>
        <end position="326"/>
    </location>
</feature>
<reference evidence="3 4" key="1">
    <citation type="journal article" date="2019" name="Nat. Ecol. Evol.">
        <title>Megaphylogeny resolves global patterns of mushroom evolution.</title>
        <authorList>
            <person name="Varga T."/>
            <person name="Krizsan K."/>
            <person name="Foldi C."/>
            <person name="Dima B."/>
            <person name="Sanchez-Garcia M."/>
            <person name="Sanchez-Ramirez S."/>
            <person name="Szollosi G.J."/>
            <person name="Szarkandi J.G."/>
            <person name="Papp V."/>
            <person name="Albert L."/>
            <person name="Andreopoulos W."/>
            <person name="Angelini C."/>
            <person name="Antonin V."/>
            <person name="Barry K.W."/>
            <person name="Bougher N.L."/>
            <person name="Buchanan P."/>
            <person name="Buyck B."/>
            <person name="Bense V."/>
            <person name="Catcheside P."/>
            <person name="Chovatia M."/>
            <person name="Cooper J."/>
            <person name="Damon W."/>
            <person name="Desjardin D."/>
            <person name="Finy P."/>
            <person name="Geml J."/>
            <person name="Haridas S."/>
            <person name="Hughes K."/>
            <person name="Justo A."/>
            <person name="Karasinski D."/>
            <person name="Kautmanova I."/>
            <person name="Kiss B."/>
            <person name="Kocsube S."/>
            <person name="Kotiranta H."/>
            <person name="LaButti K.M."/>
            <person name="Lechner B.E."/>
            <person name="Liimatainen K."/>
            <person name="Lipzen A."/>
            <person name="Lukacs Z."/>
            <person name="Mihaltcheva S."/>
            <person name="Morgado L.N."/>
            <person name="Niskanen T."/>
            <person name="Noordeloos M.E."/>
            <person name="Ohm R.A."/>
            <person name="Ortiz-Santana B."/>
            <person name="Ovrebo C."/>
            <person name="Racz N."/>
            <person name="Riley R."/>
            <person name="Savchenko A."/>
            <person name="Shiryaev A."/>
            <person name="Soop K."/>
            <person name="Spirin V."/>
            <person name="Szebenyi C."/>
            <person name="Tomsovsky M."/>
            <person name="Tulloss R.E."/>
            <person name="Uehling J."/>
            <person name="Grigoriev I.V."/>
            <person name="Vagvolgyi C."/>
            <person name="Papp T."/>
            <person name="Martin F.M."/>
            <person name="Miettinen O."/>
            <person name="Hibbett D.S."/>
            <person name="Nagy L.G."/>
        </authorList>
    </citation>
    <scope>NUCLEOTIDE SEQUENCE [LARGE SCALE GENOMIC DNA]</scope>
    <source>
        <strain evidence="3 4">OMC1185</strain>
    </source>
</reference>
<feature type="region of interest" description="Disordered" evidence="1">
    <location>
        <begin position="105"/>
        <end position="125"/>
    </location>
</feature>
<name>A0A5C3NKW8_9AGAM</name>